<proteinExistence type="predicted"/>
<dbReference type="RefSeq" id="WP_347605784.1">
    <property type="nucleotide sequence ID" value="NZ_JBDPZC010000001.1"/>
</dbReference>
<feature type="transmembrane region" description="Helical" evidence="1">
    <location>
        <begin position="94"/>
        <end position="112"/>
    </location>
</feature>
<keyword evidence="1" id="KW-0472">Membrane</keyword>
<comment type="caution">
    <text evidence="2">The sequence shown here is derived from an EMBL/GenBank/DDBJ whole genome shotgun (WGS) entry which is preliminary data.</text>
</comment>
<keyword evidence="1" id="KW-0812">Transmembrane</keyword>
<keyword evidence="1" id="KW-1133">Transmembrane helix</keyword>
<dbReference type="Proteomes" id="UP001462640">
    <property type="component" value="Unassembled WGS sequence"/>
</dbReference>
<sequence>MSSPMSDWMTALAILGLALITVLTRSFFMIPKREVPMPDWAKQGLRYAPLAALAAVVLPQIVMTQDGQLLHTWRDARLYAAAVGTAYFFWKRGILGTILSGTAVMLALRIGLGW</sequence>
<accession>A0ABV0G9H1</accession>
<keyword evidence="3" id="KW-1185">Reference proteome</keyword>
<dbReference type="InterPro" id="IPR008407">
    <property type="entry name" value="Brnchd-chn_aa_trnsp_AzlD"/>
</dbReference>
<evidence type="ECO:0000256" key="1">
    <source>
        <dbReference type="SAM" id="Phobius"/>
    </source>
</evidence>
<protein>
    <submittedName>
        <fullName evidence="2">AzlD domain-containing protein</fullName>
    </submittedName>
</protein>
<dbReference type="EMBL" id="JBDPZC010000001">
    <property type="protein sequence ID" value="MEO3711695.1"/>
    <property type="molecule type" value="Genomic_DNA"/>
</dbReference>
<dbReference type="Pfam" id="PF05437">
    <property type="entry name" value="AzlD"/>
    <property type="match status" value="1"/>
</dbReference>
<evidence type="ECO:0000313" key="2">
    <source>
        <dbReference type="EMBL" id="MEO3711695.1"/>
    </source>
</evidence>
<feature type="transmembrane region" description="Helical" evidence="1">
    <location>
        <begin position="44"/>
        <end position="64"/>
    </location>
</feature>
<name>A0ABV0G9H1_9BURK</name>
<organism evidence="2 3">
    <name type="scientific">Roseateles flavus</name>
    <dbReference type="NCBI Taxonomy" id="3149041"/>
    <lineage>
        <taxon>Bacteria</taxon>
        <taxon>Pseudomonadati</taxon>
        <taxon>Pseudomonadota</taxon>
        <taxon>Betaproteobacteria</taxon>
        <taxon>Burkholderiales</taxon>
        <taxon>Sphaerotilaceae</taxon>
        <taxon>Roseateles</taxon>
    </lineage>
</organism>
<reference evidence="2 3" key="1">
    <citation type="submission" date="2024-05" db="EMBL/GenBank/DDBJ databases">
        <title>Roseateles sp. 2.12 16S ribosomal RNA gene Genome sequencing and assembly.</title>
        <authorList>
            <person name="Woo H."/>
        </authorList>
    </citation>
    <scope>NUCLEOTIDE SEQUENCE [LARGE SCALE GENOMIC DNA]</scope>
    <source>
        <strain evidence="2 3">2.12</strain>
    </source>
</reference>
<gene>
    <name evidence="2" type="ORF">ABDJ40_02835</name>
</gene>
<evidence type="ECO:0000313" key="3">
    <source>
        <dbReference type="Proteomes" id="UP001462640"/>
    </source>
</evidence>